<dbReference type="PROSITE" id="PS51257">
    <property type="entry name" value="PROKAR_LIPOPROTEIN"/>
    <property type="match status" value="1"/>
</dbReference>
<proteinExistence type="predicted"/>
<dbReference type="RefSeq" id="WP_015692520.1">
    <property type="nucleotide sequence ID" value="NC_016940.1"/>
</dbReference>
<dbReference type="Proteomes" id="UP000007519">
    <property type="component" value="Chromosome"/>
</dbReference>
<dbReference type="Pfam" id="PF25593">
    <property type="entry name" value="GldD_lipo"/>
    <property type="match status" value="1"/>
</dbReference>
<reference evidence="1 2" key="1">
    <citation type="journal article" date="2012" name="Stand. Genomic Sci.">
        <title>Complete genome sequencing and analysis of Saprospira grandis str. Lewin, a predatory marine bacterium.</title>
        <authorList>
            <person name="Saw J.H."/>
            <person name="Yuryev A."/>
            <person name="Kanbe M."/>
            <person name="Hou S."/>
            <person name="Young A.G."/>
            <person name="Aizawa S."/>
            <person name="Alam M."/>
        </authorList>
    </citation>
    <scope>NUCLEOTIDE SEQUENCE [LARGE SCALE GENOMIC DNA]</scope>
    <source>
        <strain evidence="1 2">Lewin</strain>
    </source>
</reference>
<dbReference type="KEGG" id="sgn:SGRA_2175"/>
<sequence length="205" mass="23869">MKTSFFWLFLGLCLSLLSCQEEEVYIPKKRIYPKVVYPERNYQALDTNFCAFHFDYPDYMEFVQDTTLGNRQALHPCWFDLNFKSLNGRLHFTYTDLSKGPIEEELYKMYSDAYRLAEEHTAKAASLDDYVINRPEDKVYGVLFNIEGHVASPFQLLLTDSSQHAVRASLYFNTRPEADSMAPVIDFVKTDVMGMINSFKWANSQ</sequence>
<dbReference type="EMBL" id="CP002831">
    <property type="protein sequence ID" value="AFC24904.1"/>
    <property type="molecule type" value="Genomic_DNA"/>
</dbReference>
<protein>
    <submittedName>
        <fullName evidence="1">Gliding motility protein GldD</fullName>
    </submittedName>
</protein>
<dbReference type="InterPro" id="IPR019850">
    <property type="entry name" value="GldD-like"/>
</dbReference>
<dbReference type="AlphaFoldDB" id="H6L377"/>
<evidence type="ECO:0000313" key="2">
    <source>
        <dbReference type="Proteomes" id="UP000007519"/>
    </source>
</evidence>
<organism evidence="1 2">
    <name type="scientific">Saprospira grandis (strain Lewin)</name>
    <dbReference type="NCBI Taxonomy" id="984262"/>
    <lineage>
        <taxon>Bacteria</taxon>
        <taxon>Pseudomonadati</taxon>
        <taxon>Bacteroidota</taxon>
        <taxon>Saprospiria</taxon>
        <taxon>Saprospirales</taxon>
        <taxon>Saprospiraceae</taxon>
        <taxon>Saprospira</taxon>
    </lineage>
</organism>
<dbReference type="STRING" id="984262.SGRA_2175"/>
<dbReference type="OrthoDB" id="679501at2"/>
<dbReference type="eggNOG" id="ENOG502ZRB2">
    <property type="taxonomic scope" value="Bacteria"/>
</dbReference>
<evidence type="ECO:0000313" key="1">
    <source>
        <dbReference type="EMBL" id="AFC24904.1"/>
    </source>
</evidence>
<gene>
    <name evidence="1" type="primary">gldD</name>
    <name evidence="1" type="ordered locus">SGRA_2175</name>
</gene>
<keyword evidence="2" id="KW-1185">Reference proteome</keyword>
<name>H6L377_SAPGL</name>
<dbReference type="HOGENOM" id="CLU_118000_0_0_10"/>
<accession>H6L377</accession>